<organism evidence="2 3">
    <name type="scientific">Actinomadura montaniterrae</name>
    <dbReference type="NCBI Taxonomy" id="1803903"/>
    <lineage>
        <taxon>Bacteria</taxon>
        <taxon>Bacillati</taxon>
        <taxon>Actinomycetota</taxon>
        <taxon>Actinomycetes</taxon>
        <taxon>Streptosporangiales</taxon>
        <taxon>Thermomonosporaceae</taxon>
        <taxon>Actinomadura</taxon>
    </lineage>
</organism>
<dbReference type="AlphaFoldDB" id="A0A6L3VL11"/>
<comment type="caution">
    <text evidence="2">The sequence shown here is derived from an EMBL/GenBank/DDBJ whole genome shotgun (WGS) entry which is preliminary data.</text>
</comment>
<keyword evidence="1" id="KW-0472">Membrane</keyword>
<keyword evidence="1" id="KW-0812">Transmembrane</keyword>
<accession>A0A6L3VL11</accession>
<proteinExistence type="predicted"/>
<dbReference type="OrthoDB" id="4559777at2"/>
<keyword evidence="3" id="KW-1185">Reference proteome</keyword>
<evidence type="ECO:0000313" key="2">
    <source>
        <dbReference type="EMBL" id="KAB2372275.1"/>
    </source>
</evidence>
<feature type="transmembrane region" description="Helical" evidence="1">
    <location>
        <begin position="36"/>
        <end position="59"/>
    </location>
</feature>
<reference evidence="2 3" key="1">
    <citation type="submission" date="2019-09" db="EMBL/GenBank/DDBJ databases">
        <title>Actinomadura physcomitrii sp. nov., a novel actinomycete isolated from moss [Physcomitrium sphaericum (Ludw) Fuernr].</title>
        <authorList>
            <person name="Liu C."/>
            <person name="Zhuang X."/>
        </authorList>
    </citation>
    <scope>NUCLEOTIDE SEQUENCE [LARGE SCALE GENOMIC DNA]</scope>
    <source>
        <strain evidence="2 3">CYP1-1B</strain>
    </source>
</reference>
<evidence type="ECO:0000256" key="1">
    <source>
        <dbReference type="SAM" id="Phobius"/>
    </source>
</evidence>
<dbReference type="RefSeq" id="WP_151543634.1">
    <property type="nucleotide sequence ID" value="NZ_WBMR01000111.1"/>
</dbReference>
<feature type="transmembrane region" description="Helical" evidence="1">
    <location>
        <begin position="106"/>
        <end position="128"/>
    </location>
</feature>
<evidence type="ECO:0000313" key="3">
    <source>
        <dbReference type="Proteomes" id="UP000483004"/>
    </source>
</evidence>
<keyword evidence="1" id="KW-1133">Transmembrane helix</keyword>
<feature type="transmembrane region" description="Helical" evidence="1">
    <location>
        <begin position="65"/>
        <end position="85"/>
    </location>
</feature>
<name>A0A6L3VL11_9ACTN</name>
<feature type="transmembrane region" description="Helical" evidence="1">
    <location>
        <begin position="6"/>
        <end position="24"/>
    </location>
</feature>
<protein>
    <recommendedName>
        <fullName evidence="4">Integral membrane protein</fullName>
    </recommendedName>
</protein>
<dbReference type="EMBL" id="WBMR01000111">
    <property type="protein sequence ID" value="KAB2372275.1"/>
    <property type="molecule type" value="Genomic_DNA"/>
</dbReference>
<dbReference type="Proteomes" id="UP000483004">
    <property type="component" value="Unassembled WGS sequence"/>
</dbReference>
<gene>
    <name evidence="2" type="ORF">F9B16_30310</name>
</gene>
<evidence type="ECO:0008006" key="4">
    <source>
        <dbReference type="Google" id="ProtNLM"/>
    </source>
</evidence>
<sequence>MEFAALAAWVLAATAGGYLLIKWLTSGGRGTKVTRFPVLVVIGHPLAAVIGLCVWIGYLATGRGAFAWVAFAALLVVILQGFMLLTRWLVGGGGRHARGRDQTFPAAAVAFHGVIAVTTFVLVFLTAMEVSRT</sequence>